<accession>A0A7S1JMA2</accession>
<evidence type="ECO:0000313" key="2">
    <source>
        <dbReference type="EMBL" id="CAD9048281.1"/>
    </source>
</evidence>
<gene>
    <name evidence="2" type="ORF">VBRA1451_LOCUS3339</name>
</gene>
<feature type="region of interest" description="Disordered" evidence="1">
    <location>
        <begin position="1"/>
        <end position="22"/>
    </location>
</feature>
<reference evidence="2" key="1">
    <citation type="submission" date="2021-01" db="EMBL/GenBank/DDBJ databases">
        <authorList>
            <person name="Corre E."/>
            <person name="Pelletier E."/>
            <person name="Niang G."/>
            <person name="Scheremetjew M."/>
            <person name="Finn R."/>
            <person name="Kale V."/>
            <person name="Holt S."/>
            <person name="Cochrane G."/>
            <person name="Meng A."/>
            <person name="Brown T."/>
            <person name="Cohen L."/>
        </authorList>
    </citation>
    <scope>NUCLEOTIDE SEQUENCE</scope>
    <source>
        <strain evidence="2">CCMP3346</strain>
    </source>
</reference>
<protein>
    <submittedName>
        <fullName evidence="2">Uncharacterized protein</fullName>
    </submittedName>
</protein>
<name>A0A7S1JMA2_9ALVE</name>
<sequence length="164" mass="18506">MRKELGNAGRQTAGQTGQTTSVHVMRRDVGNTVMLNDTHGAETKLNRFPFVRSENPHTPKDTHRYHRGHIGRQTDHQTDKKASWGLTGLMDKRNQTNVTLAMAGLAHGSWIKPSHHLTSIGRRQIQRRHHRQCTHTHIDVWVDVCSSKGTHTDTDGQCAHTDTL</sequence>
<organism evidence="2">
    <name type="scientific">Vitrella brassicaformis</name>
    <dbReference type="NCBI Taxonomy" id="1169539"/>
    <lineage>
        <taxon>Eukaryota</taxon>
        <taxon>Sar</taxon>
        <taxon>Alveolata</taxon>
        <taxon>Colpodellida</taxon>
        <taxon>Vitrellaceae</taxon>
        <taxon>Vitrella</taxon>
    </lineage>
</organism>
<dbReference type="EMBL" id="HBGB01005866">
    <property type="protein sequence ID" value="CAD9048281.1"/>
    <property type="molecule type" value="Transcribed_RNA"/>
</dbReference>
<dbReference type="AlphaFoldDB" id="A0A7S1JMA2"/>
<proteinExistence type="predicted"/>
<feature type="compositionally biased region" description="Low complexity" evidence="1">
    <location>
        <begin position="1"/>
        <end position="20"/>
    </location>
</feature>
<evidence type="ECO:0000256" key="1">
    <source>
        <dbReference type="SAM" id="MobiDB-lite"/>
    </source>
</evidence>